<reference evidence="2" key="1">
    <citation type="submission" date="2016-10" db="EMBL/GenBank/DDBJ databases">
        <authorList>
            <person name="Varghese N."/>
            <person name="Submissions S."/>
        </authorList>
    </citation>
    <scope>NUCLEOTIDE SEQUENCE [LARGE SCALE GENOMIC DNA]</scope>
    <source>
        <strain evidence="2">DSM 23095</strain>
    </source>
</reference>
<dbReference type="InterPro" id="IPR003329">
    <property type="entry name" value="Cytidylyl_trans"/>
</dbReference>
<dbReference type="AlphaFoldDB" id="A0A1G6PUA4"/>
<dbReference type="InterPro" id="IPR050793">
    <property type="entry name" value="CMP-NeuNAc_synthase"/>
</dbReference>
<dbReference type="SUPFAM" id="SSF53448">
    <property type="entry name" value="Nucleotide-diphospho-sugar transferases"/>
    <property type="match status" value="1"/>
</dbReference>
<gene>
    <name evidence="1" type="ORF">SAMN04488104_100751</name>
</gene>
<dbReference type="Gene3D" id="3.90.550.10">
    <property type="entry name" value="Spore Coat Polysaccharide Biosynthesis Protein SpsA, Chain A"/>
    <property type="match status" value="1"/>
</dbReference>
<protein>
    <submittedName>
        <fullName evidence="1">N-acylneuraminate cytidylyltransferase</fullName>
    </submittedName>
</protein>
<dbReference type="CDD" id="cd02513">
    <property type="entry name" value="CMP-NeuAc_Synthase"/>
    <property type="match status" value="1"/>
</dbReference>
<keyword evidence="2" id="KW-1185">Reference proteome</keyword>
<accession>A0A1G6PUA4</accession>
<evidence type="ECO:0000313" key="1">
    <source>
        <dbReference type="EMBL" id="SDC83628.1"/>
    </source>
</evidence>
<dbReference type="RefSeq" id="WP_087938296.1">
    <property type="nucleotide sequence ID" value="NZ_FNAC01000007.1"/>
</dbReference>
<dbReference type="GO" id="GO:0008781">
    <property type="term" value="F:N-acylneuraminate cytidylyltransferase activity"/>
    <property type="evidence" value="ECO:0007669"/>
    <property type="project" value="TreeGrafter"/>
</dbReference>
<proteinExistence type="predicted"/>
<organism evidence="1 2">
    <name type="scientific">Algoriphagus faecimaris</name>
    <dbReference type="NCBI Taxonomy" id="686796"/>
    <lineage>
        <taxon>Bacteria</taxon>
        <taxon>Pseudomonadati</taxon>
        <taxon>Bacteroidota</taxon>
        <taxon>Cytophagia</taxon>
        <taxon>Cytophagales</taxon>
        <taxon>Cyclobacteriaceae</taxon>
        <taxon>Algoriphagus</taxon>
    </lineage>
</organism>
<sequence>MRILAVIPARGGSKGLPGKNIKNLAGKPLLAYSAEAAFRSKLITKTILSTDDEQIAQVGKDLGLEVPFLRPSELALDHTPTVPVIQHALSFMEKEDIFDAICLLQVTSPFRKEGLIDEAISKFIESKADSLVTVLRVPDHFNPHWTFEADNEGNLKIATGENELITRRQNLPPAYFRDGSIYLVKKEVLMGGSLYGKRMSYFENDPKYYVNIDTIEDWVKAENLILKL</sequence>
<dbReference type="PANTHER" id="PTHR21485:SF6">
    <property type="entry name" value="N-ACYLNEURAMINATE CYTIDYLYLTRANSFERASE-RELATED"/>
    <property type="match status" value="1"/>
</dbReference>
<dbReference type="InterPro" id="IPR029044">
    <property type="entry name" value="Nucleotide-diphossugar_trans"/>
</dbReference>
<dbReference type="PANTHER" id="PTHR21485">
    <property type="entry name" value="HAD SUPERFAMILY MEMBERS CMAS AND KDSC"/>
    <property type="match status" value="1"/>
</dbReference>
<evidence type="ECO:0000313" key="2">
    <source>
        <dbReference type="Proteomes" id="UP000199060"/>
    </source>
</evidence>
<keyword evidence="1" id="KW-0548">Nucleotidyltransferase</keyword>
<dbReference type="Pfam" id="PF02348">
    <property type="entry name" value="CTP_transf_3"/>
    <property type="match status" value="1"/>
</dbReference>
<keyword evidence="1" id="KW-0808">Transferase</keyword>
<dbReference type="OrthoDB" id="9805604at2"/>
<dbReference type="STRING" id="686796.SAMN04488104_100751"/>
<name>A0A1G6PUA4_9BACT</name>
<dbReference type="EMBL" id="FNAC01000007">
    <property type="protein sequence ID" value="SDC83628.1"/>
    <property type="molecule type" value="Genomic_DNA"/>
</dbReference>
<dbReference type="Proteomes" id="UP000199060">
    <property type="component" value="Unassembled WGS sequence"/>
</dbReference>